<dbReference type="NCBIfam" id="TIGR00879">
    <property type="entry name" value="SP"/>
    <property type="match status" value="1"/>
</dbReference>
<dbReference type="InterPro" id="IPR005828">
    <property type="entry name" value="MFS_sugar_transport-like"/>
</dbReference>
<name>A0A4U0TY71_9PEZI</name>
<reference evidence="11 12" key="1">
    <citation type="submission" date="2017-03" db="EMBL/GenBank/DDBJ databases">
        <title>Genomes of endolithic fungi from Antarctica.</title>
        <authorList>
            <person name="Coleine C."/>
            <person name="Masonjones S."/>
            <person name="Stajich J.E."/>
        </authorList>
    </citation>
    <scope>NUCLEOTIDE SEQUENCE [LARGE SCALE GENOMIC DNA]</scope>
    <source>
        <strain evidence="11 12">CCFEE 6315</strain>
    </source>
</reference>
<evidence type="ECO:0000259" key="10">
    <source>
        <dbReference type="PROSITE" id="PS50850"/>
    </source>
</evidence>
<gene>
    <name evidence="11" type="ORF">B0A50_04934</name>
</gene>
<feature type="transmembrane region" description="Helical" evidence="9">
    <location>
        <begin position="328"/>
        <end position="352"/>
    </location>
</feature>
<dbReference type="InterPro" id="IPR020846">
    <property type="entry name" value="MFS_dom"/>
</dbReference>
<dbReference type="EMBL" id="NAJL01000023">
    <property type="protein sequence ID" value="TKA27324.1"/>
    <property type="molecule type" value="Genomic_DNA"/>
</dbReference>
<dbReference type="InterPro" id="IPR050360">
    <property type="entry name" value="MFS_Sugar_Transporters"/>
</dbReference>
<evidence type="ECO:0000256" key="6">
    <source>
        <dbReference type="ARBA" id="ARBA00023136"/>
    </source>
</evidence>
<dbReference type="PANTHER" id="PTHR48022">
    <property type="entry name" value="PLASTIDIC GLUCOSE TRANSPORTER 4"/>
    <property type="match status" value="1"/>
</dbReference>
<accession>A0A4U0TY71</accession>
<dbReference type="PRINTS" id="PR00171">
    <property type="entry name" value="SUGRTRNSPORT"/>
</dbReference>
<keyword evidence="4 9" id="KW-0812">Transmembrane</keyword>
<keyword evidence="3 7" id="KW-0813">Transport</keyword>
<comment type="caution">
    <text evidence="11">The sequence shown here is derived from an EMBL/GenBank/DDBJ whole genome shotgun (WGS) entry which is preliminary data.</text>
</comment>
<feature type="region of interest" description="Disordered" evidence="8">
    <location>
        <begin position="1"/>
        <end position="36"/>
    </location>
</feature>
<evidence type="ECO:0000256" key="9">
    <source>
        <dbReference type="SAM" id="Phobius"/>
    </source>
</evidence>
<evidence type="ECO:0000256" key="8">
    <source>
        <dbReference type="SAM" id="MobiDB-lite"/>
    </source>
</evidence>
<dbReference type="Pfam" id="PF00083">
    <property type="entry name" value="Sugar_tr"/>
    <property type="match status" value="1"/>
</dbReference>
<evidence type="ECO:0000256" key="7">
    <source>
        <dbReference type="RuleBase" id="RU003346"/>
    </source>
</evidence>
<feature type="transmembrane region" description="Helical" evidence="9">
    <location>
        <begin position="89"/>
        <end position="112"/>
    </location>
</feature>
<dbReference type="AlphaFoldDB" id="A0A4U0TY71"/>
<keyword evidence="6 9" id="KW-0472">Membrane</keyword>
<sequence>MSYKPLSDAEHEDGDINGPSLYQHEPKHDPYQPQPRPARRLFKTSRALHMAISIAAGTVMMLFGYEQGVFGGIIVGDDFLEYFHNPSPAMQGFVTSVYDLGCFGGAVIALFVGEKLGRKRMLIVFTIIMGSGIIVQTACHNMTVMVWGRLIAGIGNGGNTATAPVWHVETSHQSAKGMAVVQEMAVNILGFVISNFVTLAFSGLMTEAQWRFPLGIQMIFVAIILIMVPILPESPRWLLARKRDDEAKYVMSLLNDNNIEDEFDEIRASVKAEQAAAGSWSQLFKGGRATRRVLLGMALQSAQQLAGVNALGYYLPVVLHRSVGLGQYNARVVAAGSSVSYFITTSASLLFVDKVGRRPLLMVLAVGMSVAFLGISIGVGVGLKMPDSHSPGIAAVVFIWLFFTMFSFGWISVPWLYPAEINSLKFRTKGAALATACDWLFNYVVVQATPPGIEHLKWSYYLIYSILNATFVPMVYYFVVETQGRSLETVDAWFDQNPKWLVHKADHSANGSSSTQIMNGRGLPKLHIADDHEAMMEAFAVTADEDDEDSSLRSESPVTRRGSYPMVD</sequence>
<dbReference type="GO" id="GO:0016020">
    <property type="term" value="C:membrane"/>
    <property type="evidence" value="ECO:0007669"/>
    <property type="project" value="UniProtKB-SubCell"/>
</dbReference>
<feature type="transmembrane region" description="Helical" evidence="9">
    <location>
        <begin position="458"/>
        <end position="479"/>
    </location>
</feature>
<protein>
    <recommendedName>
        <fullName evidence="10">Major facilitator superfamily (MFS) profile domain-containing protein</fullName>
    </recommendedName>
</protein>
<dbReference type="PROSITE" id="PS00216">
    <property type="entry name" value="SUGAR_TRANSPORT_1"/>
    <property type="match status" value="1"/>
</dbReference>
<evidence type="ECO:0000256" key="1">
    <source>
        <dbReference type="ARBA" id="ARBA00004141"/>
    </source>
</evidence>
<dbReference type="InterPro" id="IPR003663">
    <property type="entry name" value="Sugar/inositol_transpt"/>
</dbReference>
<evidence type="ECO:0000313" key="12">
    <source>
        <dbReference type="Proteomes" id="UP000308549"/>
    </source>
</evidence>
<dbReference type="InterPro" id="IPR005829">
    <property type="entry name" value="Sugar_transporter_CS"/>
</dbReference>
<feature type="transmembrane region" description="Helical" evidence="9">
    <location>
        <begin position="359"/>
        <end position="381"/>
    </location>
</feature>
<feature type="region of interest" description="Disordered" evidence="8">
    <location>
        <begin position="543"/>
        <end position="568"/>
    </location>
</feature>
<feature type="transmembrane region" description="Helical" evidence="9">
    <location>
        <begin position="429"/>
        <end position="446"/>
    </location>
</feature>
<proteinExistence type="inferred from homology"/>
<keyword evidence="5 9" id="KW-1133">Transmembrane helix</keyword>
<evidence type="ECO:0000256" key="5">
    <source>
        <dbReference type="ARBA" id="ARBA00022989"/>
    </source>
</evidence>
<dbReference type="FunFam" id="1.20.1250.20:FF:000134">
    <property type="entry name" value="MFS sugar transporter protein"/>
    <property type="match status" value="1"/>
</dbReference>
<dbReference type="Gene3D" id="1.20.1250.20">
    <property type="entry name" value="MFS general substrate transporter like domains"/>
    <property type="match status" value="1"/>
</dbReference>
<feature type="domain" description="Major facilitator superfamily (MFS) profile" evidence="10">
    <location>
        <begin position="52"/>
        <end position="483"/>
    </location>
</feature>
<dbReference type="SUPFAM" id="SSF103473">
    <property type="entry name" value="MFS general substrate transporter"/>
    <property type="match status" value="1"/>
</dbReference>
<evidence type="ECO:0000256" key="2">
    <source>
        <dbReference type="ARBA" id="ARBA00010992"/>
    </source>
</evidence>
<evidence type="ECO:0000256" key="3">
    <source>
        <dbReference type="ARBA" id="ARBA00022448"/>
    </source>
</evidence>
<feature type="transmembrane region" description="Helical" evidence="9">
    <location>
        <begin position="210"/>
        <end position="231"/>
    </location>
</feature>
<dbReference type="Proteomes" id="UP000308549">
    <property type="component" value="Unassembled WGS sequence"/>
</dbReference>
<comment type="similarity">
    <text evidence="2 7">Belongs to the major facilitator superfamily. Sugar transporter (TC 2.A.1.1) family.</text>
</comment>
<keyword evidence="12" id="KW-1185">Reference proteome</keyword>
<organism evidence="11 12">
    <name type="scientific">Salinomyces thailandicus</name>
    <dbReference type="NCBI Taxonomy" id="706561"/>
    <lineage>
        <taxon>Eukaryota</taxon>
        <taxon>Fungi</taxon>
        <taxon>Dikarya</taxon>
        <taxon>Ascomycota</taxon>
        <taxon>Pezizomycotina</taxon>
        <taxon>Dothideomycetes</taxon>
        <taxon>Dothideomycetidae</taxon>
        <taxon>Mycosphaerellales</taxon>
        <taxon>Teratosphaeriaceae</taxon>
        <taxon>Salinomyces</taxon>
    </lineage>
</organism>
<dbReference type="PROSITE" id="PS50850">
    <property type="entry name" value="MFS"/>
    <property type="match status" value="1"/>
</dbReference>
<evidence type="ECO:0000256" key="4">
    <source>
        <dbReference type="ARBA" id="ARBA00022692"/>
    </source>
</evidence>
<feature type="transmembrane region" description="Helical" evidence="9">
    <location>
        <begin position="393"/>
        <end position="417"/>
    </location>
</feature>
<evidence type="ECO:0000313" key="11">
    <source>
        <dbReference type="EMBL" id="TKA27324.1"/>
    </source>
</evidence>
<dbReference type="GO" id="GO:0005351">
    <property type="term" value="F:carbohydrate:proton symporter activity"/>
    <property type="evidence" value="ECO:0007669"/>
    <property type="project" value="TreeGrafter"/>
</dbReference>
<dbReference type="PANTHER" id="PTHR48022:SF26">
    <property type="entry name" value="MAJOR FACILITATOR SUPERFAMILY (MFS) PROFILE DOMAIN-CONTAINING PROTEIN-RELATED"/>
    <property type="match status" value="1"/>
</dbReference>
<feature type="transmembrane region" description="Helical" evidence="9">
    <location>
        <begin position="293"/>
        <end position="316"/>
    </location>
</feature>
<dbReference type="InterPro" id="IPR036259">
    <property type="entry name" value="MFS_trans_sf"/>
</dbReference>
<dbReference type="OrthoDB" id="6339427at2759"/>
<comment type="subcellular location">
    <subcellularLocation>
        <location evidence="1">Membrane</location>
        <topology evidence="1">Multi-pass membrane protein</topology>
    </subcellularLocation>
</comment>
<feature type="transmembrane region" description="Helical" evidence="9">
    <location>
        <begin position="184"/>
        <end position="204"/>
    </location>
</feature>
<feature type="transmembrane region" description="Helical" evidence="9">
    <location>
        <begin position="47"/>
        <end position="65"/>
    </location>
</feature>